<evidence type="ECO:0000313" key="10">
    <source>
        <dbReference type="Proteomes" id="UP001320702"/>
    </source>
</evidence>
<dbReference type="Proteomes" id="UP001320702">
    <property type="component" value="Unassembled WGS sequence"/>
</dbReference>
<feature type="transmembrane region" description="Helical" evidence="8">
    <location>
        <begin position="230"/>
        <end position="248"/>
    </location>
</feature>
<feature type="transmembrane region" description="Helical" evidence="8">
    <location>
        <begin position="180"/>
        <end position="199"/>
    </location>
</feature>
<evidence type="ECO:0000256" key="6">
    <source>
        <dbReference type="ARBA" id="ARBA00022989"/>
    </source>
</evidence>
<feature type="transmembrane region" description="Helical" evidence="8">
    <location>
        <begin position="39"/>
        <end position="59"/>
    </location>
</feature>
<comment type="subcellular location">
    <subcellularLocation>
        <location evidence="1 8">Cell membrane</location>
        <topology evidence="1 8">Multi-pass membrane protein</topology>
    </subcellularLocation>
</comment>
<name>A0ABT2KEC0_9RHOB</name>
<sequence length="249" mass="25357">MGELLLLIAAGFVSGMLNAVAGGGTFVSLPALIWTGVPPVSANATATLSALPGYAAGAWGFRHDILQEGDLALRTILLISGLGSIAGALLLIVTPGDAFLAIVPWLLLLATALFAGGPAILRAIRRRGVSAMGPAISVGVVLAVSIYGGYFNGGLGIMLLAAFGLIGYTNLHAMNGLKNVLSALLSLVSSVAFVLADMISWHEAGLLAASAALGGYVGARVSRGIRRLDLLRMFITGVGTATTIAFFLR</sequence>
<evidence type="ECO:0000256" key="2">
    <source>
        <dbReference type="ARBA" id="ARBA00009142"/>
    </source>
</evidence>
<keyword evidence="10" id="KW-1185">Reference proteome</keyword>
<evidence type="ECO:0000256" key="7">
    <source>
        <dbReference type="ARBA" id="ARBA00023136"/>
    </source>
</evidence>
<accession>A0ABT2KEC0</accession>
<reference evidence="9 10" key="1">
    <citation type="submission" date="2022-04" db="EMBL/GenBank/DDBJ databases">
        <title>Paracoccus sp. YLB-12 draft genome sequence.</title>
        <authorList>
            <person name="Yu L."/>
        </authorList>
    </citation>
    <scope>NUCLEOTIDE SEQUENCE [LARGE SCALE GENOMIC DNA]</scope>
    <source>
        <strain evidence="9 10">YLB-12</strain>
    </source>
</reference>
<evidence type="ECO:0000256" key="4">
    <source>
        <dbReference type="ARBA" id="ARBA00022475"/>
    </source>
</evidence>
<dbReference type="EMBL" id="JANAVZ010000024">
    <property type="protein sequence ID" value="MCT4334891.1"/>
    <property type="molecule type" value="Genomic_DNA"/>
</dbReference>
<feature type="transmembrane region" description="Helical" evidence="8">
    <location>
        <begin position="71"/>
        <end position="93"/>
    </location>
</feature>
<evidence type="ECO:0000256" key="5">
    <source>
        <dbReference type="ARBA" id="ARBA00022692"/>
    </source>
</evidence>
<dbReference type="InterPro" id="IPR052017">
    <property type="entry name" value="TSUP"/>
</dbReference>
<keyword evidence="6 8" id="KW-1133">Transmembrane helix</keyword>
<evidence type="ECO:0000313" key="9">
    <source>
        <dbReference type="EMBL" id="MCT4334891.1"/>
    </source>
</evidence>
<protein>
    <recommendedName>
        <fullName evidence="8">Probable membrane transporter protein</fullName>
    </recommendedName>
</protein>
<keyword evidence="7 8" id="KW-0472">Membrane</keyword>
<dbReference type="PANTHER" id="PTHR30269">
    <property type="entry name" value="TRANSMEMBRANE PROTEIN YFCA"/>
    <property type="match status" value="1"/>
</dbReference>
<evidence type="ECO:0000256" key="8">
    <source>
        <dbReference type="RuleBase" id="RU363041"/>
    </source>
</evidence>
<dbReference type="PANTHER" id="PTHR30269:SF0">
    <property type="entry name" value="MEMBRANE TRANSPORTER PROTEIN YFCA-RELATED"/>
    <property type="match status" value="1"/>
</dbReference>
<evidence type="ECO:0000256" key="3">
    <source>
        <dbReference type="ARBA" id="ARBA00022448"/>
    </source>
</evidence>
<organism evidence="9 10">
    <name type="scientific">Paracoccus maritimus</name>
    <dbReference type="NCBI Taxonomy" id="2933292"/>
    <lineage>
        <taxon>Bacteria</taxon>
        <taxon>Pseudomonadati</taxon>
        <taxon>Pseudomonadota</taxon>
        <taxon>Alphaproteobacteria</taxon>
        <taxon>Rhodobacterales</taxon>
        <taxon>Paracoccaceae</taxon>
        <taxon>Paracoccus</taxon>
    </lineage>
</organism>
<keyword evidence="4 8" id="KW-1003">Cell membrane</keyword>
<keyword evidence="3" id="KW-0813">Transport</keyword>
<feature type="transmembrane region" description="Helical" evidence="8">
    <location>
        <begin position="99"/>
        <end position="121"/>
    </location>
</feature>
<feature type="transmembrane region" description="Helical" evidence="8">
    <location>
        <begin position="154"/>
        <end position="173"/>
    </location>
</feature>
<dbReference type="Pfam" id="PF01925">
    <property type="entry name" value="TauE"/>
    <property type="match status" value="1"/>
</dbReference>
<comment type="similarity">
    <text evidence="2 8">Belongs to the 4-toluene sulfonate uptake permease (TSUP) (TC 2.A.102) family.</text>
</comment>
<comment type="caution">
    <text evidence="9">The sequence shown here is derived from an EMBL/GenBank/DDBJ whole genome shotgun (WGS) entry which is preliminary data.</text>
</comment>
<keyword evidence="5 8" id="KW-0812">Transmembrane</keyword>
<dbReference type="InterPro" id="IPR002781">
    <property type="entry name" value="TM_pro_TauE-like"/>
</dbReference>
<evidence type="ECO:0000256" key="1">
    <source>
        <dbReference type="ARBA" id="ARBA00004651"/>
    </source>
</evidence>
<proteinExistence type="inferred from homology"/>
<feature type="transmembrane region" description="Helical" evidence="8">
    <location>
        <begin position="128"/>
        <end position="148"/>
    </location>
</feature>
<gene>
    <name evidence="9" type="ORF">MU516_18815</name>
</gene>